<reference evidence="1 2" key="1">
    <citation type="journal article" date="2022" name="Hortic Res">
        <title>A haplotype resolved chromosomal level avocado genome allows analysis of novel avocado genes.</title>
        <authorList>
            <person name="Nath O."/>
            <person name="Fletcher S.J."/>
            <person name="Hayward A."/>
            <person name="Shaw L.M."/>
            <person name="Masouleh A.K."/>
            <person name="Furtado A."/>
            <person name="Henry R.J."/>
            <person name="Mitter N."/>
        </authorList>
    </citation>
    <scope>NUCLEOTIDE SEQUENCE [LARGE SCALE GENOMIC DNA]</scope>
    <source>
        <strain evidence="2">cv. Hass</strain>
    </source>
</reference>
<organism evidence="1 2">
    <name type="scientific">Persea americana</name>
    <name type="common">Avocado</name>
    <dbReference type="NCBI Taxonomy" id="3435"/>
    <lineage>
        <taxon>Eukaryota</taxon>
        <taxon>Viridiplantae</taxon>
        <taxon>Streptophyta</taxon>
        <taxon>Embryophyta</taxon>
        <taxon>Tracheophyta</taxon>
        <taxon>Spermatophyta</taxon>
        <taxon>Magnoliopsida</taxon>
        <taxon>Magnoliidae</taxon>
        <taxon>Laurales</taxon>
        <taxon>Lauraceae</taxon>
        <taxon>Persea</taxon>
    </lineage>
</organism>
<evidence type="ECO:0000313" key="2">
    <source>
        <dbReference type="Proteomes" id="UP001234297"/>
    </source>
</evidence>
<dbReference type="Proteomes" id="UP001234297">
    <property type="component" value="Chromosome 1"/>
</dbReference>
<keyword evidence="2" id="KW-1185">Reference proteome</keyword>
<gene>
    <name evidence="1" type="ORF">MRB53_002131</name>
</gene>
<evidence type="ECO:0000313" key="1">
    <source>
        <dbReference type="EMBL" id="KAJ8649108.1"/>
    </source>
</evidence>
<proteinExistence type="predicted"/>
<protein>
    <submittedName>
        <fullName evidence="1">Uncharacterized protein</fullName>
    </submittedName>
</protein>
<dbReference type="EMBL" id="CM056809">
    <property type="protein sequence ID" value="KAJ8649108.1"/>
    <property type="molecule type" value="Genomic_DNA"/>
</dbReference>
<comment type="caution">
    <text evidence="1">The sequence shown here is derived from an EMBL/GenBank/DDBJ whole genome shotgun (WGS) entry which is preliminary data.</text>
</comment>
<name>A0ACC2MUL0_PERAE</name>
<accession>A0ACC2MUL0</accession>
<sequence length="92" mass="10112">MIGASIGEVEEVGVGNGDVEWGEFLRVRVRVDITKPLPRGVWDMETEATNCGCKKKKDLKERGSRLDHGCEQIEEGQDTSSKSTSTNVNGYP</sequence>